<dbReference type="PANTHER" id="PTHR46033">
    <property type="entry name" value="PROTEIN MAIN-LIKE 2"/>
    <property type="match status" value="1"/>
</dbReference>
<evidence type="ECO:0000256" key="1">
    <source>
        <dbReference type="SAM" id="MobiDB-lite"/>
    </source>
</evidence>
<protein>
    <recommendedName>
        <fullName evidence="2">Aminotransferase-like plant mobile domain-containing protein</fullName>
    </recommendedName>
</protein>
<dbReference type="GO" id="GO:0010073">
    <property type="term" value="P:meristem maintenance"/>
    <property type="evidence" value="ECO:0007669"/>
    <property type="project" value="InterPro"/>
</dbReference>
<dbReference type="InterPro" id="IPR044824">
    <property type="entry name" value="MAIN-like"/>
</dbReference>
<sequence length="511" mass="58519">MRRTTRRSIAVAPLAEEDVRNSVTSFSTKFSLPTFVKRVGKLTEDQISLIKKTGFGNLLLLPNHIVSKTLLVELMDRWDQEKLGFQIGSGTMSITLMDVALILGLPVVGDPVILKDDEPFSELEMEFAASSKRKISISSLESRLDSLDKTCNEDFVRTFLLYTMGILLFPNSSGNVDSRYLSFLQELDDVCDIAWGAAVLEDMLVWLKKRKETGTQSMGGCLIFLQVWSYEHIDIARPNLLDTDMTFPRVCRWQISKSHQKQWFANKFTELEDHQVVWELEPTPEEQTQIIVRDLLRIQNGDYELLPEQQSYVPNTPEAEVLIDSREELEMESRNMEELQASTSSSESDDHQKHPTLMLASDESHMKSPNADKNVAEAIENLSSTTMASKRDEQQSVDMGNQEDTGSNSKSMQEEVWRRSSRSLREENTKLQEEIAALRETVIPVLQEENATLRERVTVIPVLEEEIARLKDQVESLIREDQMHRFLAEEFDYRMSAILLEDDDEKDTPQI</sequence>
<feature type="compositionally biased region" description="Basic and acidic residues" evidence="1">
    <location>
        <begin position="412"/>
        <end position="423"/>
    </location>
</feature>
<dbReference type="Pfam" id="PF10536">
    <property type="entry name" value="PMD"/>
    <property type="match status" value="1"/>
</dbReference>
<feature type="compositionally biased region" description="Polar residues" evidence="1">
    <location>
        <begin position="396"/>
        <end position="411"/>
    </location>
</feature>
<feature type="domain" description="Aminotransferase-like plant mobile" evidence="2">
    <location>
        <begin position="67"/>
        <end position="279"/>
    </location>
</feature>
<name>A0AAV2DY60_9ROSI</name>
<dbReference type="AlphaFoldDB" id="A0AAV2DY60"/>
<dbReference type="EMBL" id="OZ034816">
    <property type="protein sequence ID" value="CAL1378427.1"/>
    <property type="molecule type" value="Genomic_DNA"/>
</dbReference>
<organism evidence="3 4">
    <name type="scientific">Linum trigynum</name>
    <dbReference type="NCBI Taxonomy" id="586398"/>
    <lineage>
        <taxon>Eukaryota</taxon>
        <taxon>Viridiplantae</taxon>
        <taxon>Streptophyta</taxon>
        <taxon>Embryophyta</taxon>
        <taxon>Tracheophyta</taxon>
        <taxon>Spermatophyta</taxon>
        <taxon>Magnoliopsida</taxon>
        <taxon>eudicotyledons</taxon>
        <taxon>Gunneridae</taxon>
        <taxon>Pentapetalae</taxon>
        <taxon>rosids</taxon>
        <taxon>fabids</taxon>
        <taxon>Malpighiales</taxon>
        <taxon>Linaceae</taxon>
        <taxon>Linum</taxon>
    </lineage>
</organism>
<gene>
    <name evidence="3" type="ORF">LTRI10_LOCUS20008</name>
</gene>
<evidence type="ECO:0000259" key="2">
    <source>
        <dbReference type="Pfam" id="PF10536"/>
    </source>
</evidence>
<dbReference type="Proteomes" id="UP001497516">
    <property type="component" value="Chromosome 3"/>
</dbReference>
<evidence type="ECO:0000313" key="3">
    <source>
        <dbReference type="EMBL" id="CAL1378427.1"/>
    </source>
</evidence>
<reference evidence="3 4" key="1">
    <citation type="submission" date="2024-04" db="EMBL/GenBank/DDBJ databases">
        <authorList>
            <person name="Fracassetti M."/>
        </authorList>
    </citation>
    <scope>NUCLEOTIDE SEQUENCE [LARGE SCALE GENOMIC DNA]</scope>
</reference>
<keyword evidence="4" id="KW-1185">Reference proteome</keyword>
<evidence type="ECO:0000313" key="4">
    <source>
        <dbReference type="Proteomes" id="UP001497516"/>
    </source>
</evidence>
<accession>A0AAV2DY60</accession>
<dbReference type="InterPro" id="IPR019557">
    <property type="entry name" value="AminoTfrase-like_pln_mobile"/>
</dbReference>
<dbReference type="PANTHER" id="PTHR46033:SF8">
    <property type="entry name" value="PROTEIN MAINTENANCE OF MERISTEMS-LIKE"/>
    <property type="match status" value="1"/>
</dbReference>
<feature type="region of interest" description="Disordered" evidence="1">
    <location>
        <begin position="385"/>
        <end position="423"/>
    </location>
</feature>
<feature type="region of interest" description="Disordered" evidence="1">
    <location>
        <begin position="332"/>
        <end position="353"/>
    </location>
</feature>
<proteinExistence type="predicted"/>